<evidence type="ECO:0000313" key="1">
    <source>
        <dbReference type="EMBL" id="MQL77054.1"/>
    </source>
</evidence>
<dbReference type="AlphaFoldDB" id="A0A843U5S2"/>
<accession>A0A843U5S2</accession>
<reference evidence="1" key="1">
    <citation type="submission" date="2017-07" db="EMBL/GenBank/DDBJ databases">
        <title>Taro Niue Genome Assembly and Annotation.</title>
        <authorList>
            <person name="Atibalentja N."/>
            <person name="Keating K."/>
            <person name="Fields C.J."/>
        </authorList>
    </citation>
    <scope>NUCLEOTIDE SEQUENCE</scope>
    <source>
        <strain evidence="1">Niue_2</strain>
        <tissue evidence="1">Leaf</tissue>
    </source>
</reference>
<keyword evidence="2" id="KW-1185">Reference proteome</keyword>
<organism evidence="1 2">
    <name type="scientific">Colocasia esculenta</name>
    <name type="common">Wild taro</name>
    <name type="synonym">Arum esculentum</name>
    <dbReference type="NCBI Taxonomy" id="4460"/>
    <lineage>
        <taxon>Eukaryota</taxon>
        <taxon>Viridiplantae</taxon>
        <taxon>Streptophyta</taxon>
        <taxon>Embryophyta</taxon>
        <taxon>Tracheophyta</taxon>
        <taxon>Spermatophyta</taxon>
        <taxon>Magnoliopsida</taxon>
        <taxon>Liliopsida</taxon>
        <taxon>Araceae</taxon>
        <taxon>Aroideae</taxon>
        <taxon>Colocasieae</taxon>
        <taxon>Colocasia</taxon>
    </lineage>
</organism>
<dbReference type="EMBL" id="NMUH01000328">
    <property type="protein sequence ID" value="MQL77054.1"/>
    <property type="molecule type" value="Genomic_DNA"/>
</dbReference>
<comment type="caution">
    <text evidence="1">The sequence shown here is derived from an EMBL/GenBank/DDBJ whole genome shotgun (WGS) entry which is preliminary data.</text>
</comment>
<dbReference type="Proteomes" id="UP000652761">
    <property type="component" value="Unassembled WGS sequence"/>
</dbReference>
<sequence>MLRIFASVSVRLAPSTSPPASLLASELGGRAQEGWLQRGPRLPTLRSAAAAAATRLHRALTVEDLSHVE</sequence>
<evidence type="ECO:0000313" key="2">
    <source>
        <dbReference type="Proteomes" id="UP000652761"/>
    </source>
</evidence>
<name>A0A843U5S2_COLES</name>
<gene>
    <name evidence="1" type="ORF">Taro_009439</name>
</gene>
<proteinExistence type="predicted"/>
<protein>
    <submittedName>
        <fullName evidence="1">Uncharacterized protein</fullName>
    </submittedName>
</protein>